<organism evidence="1 2">
    <name type="scientific">Cichlidogyrus casuarinus</name>
    <dbReference type="NCBI Taxonomy" id="1844966"/>
    <lineage>
        <taxon>Eukaryota</taxon>
        <taxon>Metazoa</taxon>
        <taxon>Spiralia</taxon>
        <taxon>Lophotrochozoa</taxon>
        <taxon>Platyhelminthes</taxon>
        <taxon>Monogenea</taxon>
        <taxon>Monopisthocotylea</taxon>
        <taxon>Dactylogyridea</taxon>
        <taxon>Ancyrocephalidae</taxon>
        <taxon>Cichlidogyrus</taxon>
    </lineage>
</organism>
<comment type="caution">
    <text evidence="1">The sequence shown here is derived from an EMBL/GenBank/DDBJ whole genome shotgun (WGS) entry which is preliminary data.</text>
</comment>
<proteinExistence type="predicted"/>
<keyword evidence="2" id="KW-1185">Reference proteome</keyword>
<reference evidence="1 2" key="1">
    <citation type="submission" date="2024-11" db="EMBL/GenBank/DDBJ databases">
        <title>Adaptive evolution of stress response genes in parasites aligns with host niche diversity.</title>
        <authorList>
            <person name="Hahn C."/>
            <person name="Resl P."/>
        </authorList>
    </citation>
    <scope>NUCLEOTIDE SEQUENCE [LARGE SCALE GENOMIC DNA]</scope>
    <source>
        <strain evidence="1">EGGRZ-B1_66</strain>
        <tissue evidence="1">Body</tissue>
    </source>
</reference>
<dbReference type="InterPro" id="IPR046341">
    <property type="entry name" value="SET_dom_sf"/>
</dbReference>
<evidence type="ECO:0000313" key="1">
    <source>
        <dbReference type="EMBL" id="KAL3315867.1"/>
    </source>
</evidence>
<dbReference type="AlphaFoldDB" id="A0ABD2Q9H3"/>
<accession>A0ABD2Q9H3</accession>
<dbReference type="EMBL" id="JBJKFK010000647">
    <property type="protein sequence ID" value="KAL3315867.1"/>
    <property type="molecule type" value="Genomic_DNA"/>
</dbReference>
<dbReference type="Gene3D" id="2.170.270.10">
    <property type="entry name" value="SET domain"/>
    <property type="match status" value="1"/>
</dbReference>
<evidence type="ECO:0000313" key="2">
    <source>
        <dbReference type="Proteomes" id="UP001626550"/>
    </source>
</evidence>
<name>A0ABD2Q9H3_9PLAT</name>
<dbReference type="Proteomes" id="UP001626550">
    <property type="component" value="Unassembled WGS sequence"/>
</dbReference>
<gene>
    <name evidence="1" type="ORF">Ciccas_005492</name>
</gene>
<protein>
    <submittedName>
        <fullName evidence="1">Uncharacterized protein</fullName>
    </submittedName>
</protein>
<sequence length="92" mass="10245">MGVFITEPVPAGFVIGPLPTDVMITDPSLLILQISNDLLSELPLVNVNLRTSCDKKSLIDWICSVRIARHPAEQNLELVKNASNYFYIVHLL</sequence>